<dbReference type="SUPFAM" id="SSF55729">
    <property type="entry name" value="Acyl-CoA N-acyltransferases (Nat)"/>
    <property type="match status" value="1"/>
</dbReference>
<evidence type="ECO:0000313" key="2">
    <source>
        <dbReference type="EMBL" id="BEP30406.1"/>
    </source>
</evidence>
<dbReference type="KEGG" id="hprf:HLPR_27370"/>
<dbReference type="Gene3D" id="3.40.630.30">
    <property type="match status" value="1"/>
</dbReference>
<dbReference type="Pfam" id="PF13302">
    <property type="entry name" value="Acetyltransf_3"/>
    <property type="match status" value="1"/>
</dbReference>
<dbReference type="Proteomes" id="UP001321786">
    <property type="component" value="Chromosome"/>
</dbReference>
<dbReference type="PANTHER" id="PTHR43415">
    <property type="entry name" value="SPERMIDINE N(1)-ACETYLTRANSFERASE"/>
    <property type="match status" value="1"/>
</dbReference>
<dbReference type="CDD" id="cd04301">
    <property type="entry name" value="NAT_SF"/>
    <property type="match status" value="1"/>
</dbReference>
<gene>
    <name evidence="2" type="ORF">HLPR_27370</name>
</gene>
<reference evidence="2 3" key="1">
    <citation type="submission" date="2023-08" db="EMBL/GenBank/DDBJ databases">
        <title>Helicovermis profunda gen. nov., sp. nov., a novel mesophilic, fermentative bacterium within the Bacillota from a deep-sea hydrothermal vent chimney.</title>
        <authorList>
            <person name="Miyazaki U."/>
            <person name="Mizutani D."/>
            <person name="Hashimoto Y."/>
            <person name="Tame A."/>
            <person name="Sawayama S."/>
            <person name="Miyazaki J."/>
            <person name="Takai K."/>
            <person name="Nakagawa S."/>
        </authorList>
    </citation>
    <scope>NUCLEOTIDE SEQUENCE [LARGE SCALE GENOMIC DNA]</scope>
    <source>
        <strain evidence="2 3">S502</strain>
    </source>
</reference>
<dbReference type="EMBL" id="AP028654">
    <property type="protein sequence ID" value="BEP30406.1"/>
    <property type="molecule type" value="Genomic_DNA"/>
</dbReference>
<evidence type="ECO:0000313" key="3">
    <source>
        <dbReference type="Proteomes" id="UP001321786"/>
    </source>
</evidence>
<keyword evidence="3" id="KW-1185">Reference proteome</keyword>
<dbReference type="PROSITE" id="PS51186">
    <property type="entry name" value="GNAT"/>
    <property type="match status" value="1"/>
</dbReference>
<dbReference type="AlphaFoldDB" id="A0AAU9E6M9"/>
<name>A0AAU9E6M9_9FIRM</name>
<sequence length="192" mass="22827">MNNVEVRKMKKEDLIDLTKWGSHEDLRFLPYNFPYKNKIEYTLWYNSKNKIFTRKIFSIIFNKKVVGYITLKKINWIKKSAEMGISIDANCLSKGIGTLAIIKYLETVFIKYRLKKISLRAALFNKRAIKCYKKVGFNEIERKLAPFEDQTNAFKLIMEYDCFTMIENKACCEYVFMNVNKSDFMQNRIIRG</sequence>
<protein>
    <recommendedName>
        <fullName evidence="1">N-acetyltransferase domain-containing protein</fullName>
    </recommendedName>
</protein>
<dbReference type="InterPro" id="IPR000182">
    <property type="entry name" value="GNAT_dom"/>
</dbReference>
<accession>A0AAU9E6M9</accession>
<feature type="domain" description="N-acetyltransferase" evidence="1">
    <location>
        <begin position="4"/>
        <end position="161"/>
    </location>
</feature>
<dbReference type="InterPro" id="IPR016181">
    <property type="entry name" value="Acyl_CoA_acyltransferase"/>
</dbReference>
<dbReference type="GO" id="GO:0016747">
    <property type="term" value="F:acyltransferase activity, transferring groups other than amino-acyl groups"/>
    <property type="evidence" value="ECO:0007669"/>
    <property type="project" value="InterPro"/>
</dbReference>
<proteinExistence type="predicted"/>
<organism evidence="2 3">
    <name type="scientific">Helicovermis profundi</name>
    <dbReference type="NCBI Taxonomy" id="3065157"/>
    <lineage>
        <taxon>Bacteria</taxon>
        <taxon>Bacillati</taxon>
        <taxon>Bacillota</taxon>
        <taxon>Clostridia</taxon>
        <taxon>Helicovermis</taxon>
    </lineage>
</organism>
<dbReference type="PANTHER" id="PTHR43415:SF3">
    <property type="entry name" value="GNAT-FAMILY ACETYLTRANSFERASE"/>
    <property type="match status" value="1"/>
</dbReference>
<evidence type="ECO:0000259" key="1">
    <source>
        <dbReference type="PROSITE" id="PS51186"/>
    </source>
</evidence>